<dbReference type="EMBL" id="JACGWJ010000030">
    <property type="protein sequence ID" value="KAL0301013.1"/>
    <property type="molecule type" value="Genomic_DNA"/>
</dbReference>
<proteinExistence type="predicted"/>
<sequence>MNLESGCSVLDSVKDSEGSRNGSVLGELGGIDESKDQENGSCEVESNDNKELLSHVKGKETEVSRAVSSPPEEMKSEGPLQSVSSPHEVTKAEPSPSPTTSKGNGLRKWRRIRRDTSKGGESSVDTGKMEMHELSNSAAHPSKRPQVYAERQQKTEDSVPSEPPMVGGLDIFALLGDSGLALGPSVDAGTDSENSEDRSSKSSTAASIPKTKYEIPMVMGFPHDKSGMRSTRGKT</sequence>
<evidence type="ECO:0000313" key="2">
    <source>
        <dbReference type="EMBL" id="KAL0301013.1"/>
    </source>
</evidence>
<organism evidence="2">
    <name type="scientific">Sesamum radiatum</name>
    <name type="common">Black benniseed</name>
    <dbReference type="NCBI Taxonomy" id="300843"/>
    <lineage>
        <taxon>Eukaryota</taxon>
        <taxon>Viridiplantae</taxon>
        <taxon>Streptophyta</taxon>
        <taxon>Embryophyta</taxon>
        <taxon>Tracheophyta</taxon>
        <taxon>Spermatophyta</taxon>
        <taxon>Magnoliopsida</taxon>
        <taxon>eudicotyledons</taxon>
        <taxon>Gunneridae</taxon>
        <taxon>Pentapetalae</taxon>
        <taxon>asterids</taxon>
        <taxon>lamiids</taxon>
        <taxon>Lamiales</taxon>
        <taxon>Pedaliaceae</taxon>
        <taxon>Sesamum</taxon>
    </lineage>
</organism>
<feature type="region of interest" description="Disordered" evidence="1">
    <location>
        <begin position="1"/>
        <end position="235"/>
    </location>
</feature>
<dbReference type="InterPro" id="IPR044696">
    <property type="entry name" value="WIP1/2/3"/>
</dbReference>
<feature type="compositionally biased region" description="Basic and acidic residues" evidence="1">
    <location>
        <begin position="47"/>
        <end position="63"/>
    </location>
</feature>
<gene>
    <name evidence="2" type="ORF">Sradi_6378100</name>
</gene>
<name>A0AAW2K579_SESRA</name>
<protein>
    <submittedName>
        <fullName evidence="2">WPP domain-interacting protein 1</fullName>
    </submittedName>
</protein>
<accession>A0AAW2K579</accession>
<dbReference type="PANTHER" id="PTHR34562">
    <property type="entry name" value="WPP DOMAIN-INTERACTING PROTEIN 2"/>
    <property type="match status" value="1"/>
</dbReference>
<reference evidence="2" key="1">
    <citation type="submission" date="2020-06" db="EMBL/GenBank/DDBJ databases">
        <authorList>
            <person name="Li T."/>
            <person name="Hu X."/>
            <person name="Zhang T."/>
            <person name="Song X."/>
            <person name="Zhang H."/>
            <person name="Dai N."/>
            <person name="Sheng W."/>
            <person name="Hou X."/>
            <person name="Wei L."/>
        </authorList>
    </citation>
    <scope>NUCLEOTIDE SEQUENCE</scope>
    <source>
        <strain evidence="2">G02</strain>
        <tissue evidence="2">Leaf</tissue>
    </source>
</reference>
<dbReference type="AlphaFoldDB" id="A0AAW2K579"/>
<reference evidence="2" key="2">
    <citation type="journal article" date="2024" name="Plant">
        <title>Genomic evolution and insights into agronomic trait innovations of Sesamum species.</title>
        <authorList>
            <person name="Miao H."/>
            <person name="Wang L."/>
            <person name="Qu L."/>
            <person name="Liu H."/>
            <person name="Sun Y."/>
            <person name="Le M."/>
            <person name="Wang Q."/>
            <person name="Wei S."/>
            <person name="Zheng Y."/>
            <person name="Lin W."/>
            <person name="Duan Y."/>
            <person name="Cao H."/>
            <person name="Xiong S."/>
            <person name="Wang X."/>
            <person name="Wei L."/>
            <person name="Li C."/>
            <person name="Ma Q."/>
            <person name="Ju M."/>
            <person name="Zhao R."/>
            <person name="Li G."/>
            <person name="Mu C."/>
            <person name="Tian Q."/>
            <person name="Mei H."/>
            <person name="Zhang T."/>
            <person name="Gao T."/>
            <person name="Zhang H."/>
        </authorList>
    </citation>
    <scope>NUCLEOTIDE SEQUENCE</scope>
    <source>
        <strain evidence="2">G02</strain>
    </source>
</reference>
<evidence type="ECO:0000256" key="1">
    <source>
        <dbReference type="SAM" id="MobiDB-lite"/>
    </source>
</evidence>
<dbReference type="PANTHER" id="PTHR34562:SF8">
    <property type="entry name" value="WPP DOMAIN-INTERACTING PROTEIN 1"/>
    <property type="match status" value="1"/>
</dbReference>
<comment type="caution">
    <text evidence="2">The sequence shown here is derived from an EMBL/GenBank/DDBJ whole genome shotgun (WGS) entry which is preliminary data.</text>
</comment>